<evidence type="ECO:0000313" key="2">
    <source>
        <dbReference type="Proteomes" id="UP000465302"/>
    </source>
</evidence>
<protein>
    <recommendedName>
        <fullName evidence="3">Hydroxypyruvate isomerase</fullName>
    </recommendedName>
</protein>
<evidence type="ECO:0000313" key="1">
    <source>
        <dbReference type="EMBL" id="GFG55200.1"/>
    </source>
</evidence>
<dbReference type="Proteomes" id="UP000465302">
    <property type="component" value="Unassembled WGS sequence"/>
</dbReference>
<name>A0A7I9WCH0_MYCAG</name>
<proteinExistence type="predicted"/>
<sequence length="98" mass="10629">MTGVAYTVNCSILLTDRPLLERPRAVRDAGFDAVEYWWPFVEPVPSDRETEAFIRAITDAGVTLSGLNYAAGDMAGGERGILSAISGSGCNSGWFWRV</sequence>
<dbReference type="InterPro" id="IPR036237">
    <property type="entry name" value="Xyl_isomerase-like_sf"/>
</dbReference>
<accession>A0A7I9WCH0</accession>
<dbReference type="SUPFAM" id="SSF51658">
    <property type="entry name" value="Xylose isomerase-like"/>
    <property type="match status" value="1"/>
</dbReference>
<gene>
    <name evidence="1" type="ORF">MAGR_66410</name>
</gene>
<dbReference type="AlphaFoldDB" id="A0A7I9WCH0"/>
<evidence type="ECO:0008006" key="3">
    <source>
        <dbReference type="Google" id="ProtNLM"/>
    </source>
</evidence>
<dbReference type="EMBL" id="BLKS01000003">
    <property type="protein sequence ID" value="GFG55200.1"/>
    <property type="molecule type" value="Genomic_DNA"/>
</dbReference>
<organism evidence="1 2">
    <name type="scientific">Mycolicibacterium agri</name>
    <name type="common">Mycobacterium agri</name>
    <dbReference type="NCBI Taxonomy" id="36811"/>
    <lineage>
        <taxon>Bacteria</taxon>
        <taxon>Bacillati</taxon>
        <taxon>Actinomycetota</taxon>
        <taxon>Actinomycetes</taxon>
        <taxon>Mycobacteriales</taxon>
        <taxon>Mycobacteriaceae</taxon>
        <taxon>Mycolicibacterium</taxon>
    </lineage>
</organism>
<dbReference type="Gene3D" id="3.20.20.150">
    <property type="entry name" value="Divalent-metal-dependent TIM barrel enzymes"/>
    <property type="match status" value="1"/>
</dbReference>
<reference evidence="1 2" key="1">
    <citation type="journal article" date="2019" name="Emerg. Microbes Infect.">
        <title>Comprehensive subspecies identification of 175 nontuberculous mycobacteria species based on 7547 genomic profiles.</title>
        <authorList>
            <person name="Matsumoto Y."/>
            <person name="Kinjo T."/>
            <person name="Motooka D."/>
            <person name="Nabeya D."/>
            <person name="Jung N."/>
            <person name="Uechi K."/>
            <person name="Horii T."/>
            <person name="Iida T."/>
            <person name="Fujita J."/>
            <person name="Nakamura S."/>
        </authorList>
    </citation>
    <scope>NUCLEOTIDE SEQUENCE [LARGE SCALE GENOMIC DNA]</scope>
    <source>
        <strain evidence="1 2">JCM 6377</strain>
    </source>
</reference>
<comment type="caution">
    <text evidence="1">The sequence shown here is derived from an EMBL/GenBank/DDBJ whole genome shotgun (WGS) entry which is preliminary data.</text>
</comment>